<accession>A0AAP2DUP4</accession>
<dbReference type="RefSeq" id="WP_254170249.1">
    <property type="nucleotide sequence ID" value="NZ_JAHESF010000080.1"/>
</dbReference>
<organism evidence="2 3">
    <name type="scientific">Chryseosolibacter histidini</name>
    <dbReference type="NCBI Taxonomy" id="2782349"/>
    <lineage>
        <taxon>Bacteria</taxon>
        <taxon>Pseudomonadati</taxon>
        <taxon>Bacteroidota</taxon>
        <taxon>Cytophagia</taxon>
        <taxon>Cytophagales</taxon>
        <taxon>Chryseotaleaceae</taxon>
        <taxon>Chryseosolibacter</taxon>
    </lineage>
</organism>
<dbReference type="EMBL" id="JAHESF010000080">
    <property type="protein sequence ID" value="MBT1701567.1"/>
    <property type="molecule type" value="Genomic_DNA"/>
</dbReference>
<comment type="caution">
    <text evidence="2">The sequence shown here is derived from an EMBL/GenBank/DDBJ whole genome shotgun (WGS) entry which is preliminary data.</text>
</comment>
<dbReference type="Proteomes" id="UP001319200">
    <property type="component" value="Unassembled WGS sequence"/>
</dbReference>
<gene>
    <name evidence="2" type="ORF">KK083_32035</name>
</gene>
<evidence type="ECO:0000313" key="3">
    <source>
        <dbReference type="Proteomes" id="UP001319200"/>
    </source>
</evidence>
<evidence type="ECO:0000256" key="1">
    <source>
        <dbReference type="SAM" id="MobiDB-lite"/>
    </source>
</evidence>
<dbReference type="AlphaFoldDB" id="A0AAP2DUP4"/>
<evidence type="ECO:0000313" key="2">
    <source>
        <dbReference type="EMBL" id="MBT1701567.1"/>
    </source>
</evidence>
<keyword evidence="3" id="KW-1185">Reference proteome</keyword>
<name>A0AAP2DUP4_9BACT</name>
<sequence>MATAVKSRLRKPVKRRTEEKAPRRAEIKEAKKDLSKSYNKFKTFEGQQYTGMKVGRSHKWYYDKGEWKEKKMTPDEWEFTYAVTKRRAGKAPEGSGVPVGTEYHWYILAHQHARKLNANDYTTTMSGLKFKVAHKRSDKEKWSASDNAQRKRLIKIFQRMIKQLEAEME</sequence>
<feature type="region of interest" description="Disordered" evidence="1">
    <location>
        <begin position="1"/>
        <end position="32"/>
    </location>
</feature>
<protein>
    <submittedName>
        <fullName evidence="2">Uncharacterized protein</fullName>
    </submittedName>
</protein>
<feature type="compositionally biased region" description="Basic and acidic residues" evidence="1">
    <location>
        <begin position="15"/>
        <end position="32"/>
    </location>
</feature>
<proteinExistence type="predicted"/>
<reference evidence="2 3" key="1">
    <citation type="submission" date="2021-05" db="EMBL/GenBank/DDBJ databases">
        <title>A Polyphasic approach of four new species of the genus Ohtaekwangia: Ohtaekwangia histidinii sp. nov., Ohtaekwangia cretensis sp. nov., Ohtaekwangia indiensis sp. nov., Ohtaekwangia reichenbachii sp. nov. from diverse environment.</title>
        <authorList>
            <person name="Octaviana S."/>
        </authorList>
    </citation>
    <scope>NUCLEOTIDE SEQUENCE [LARGE SCALE GENOMIC DNA]</scope>
    <source>
        <strain evidence="2 3">PWU4</strain>
    </source>
</reference>